<dbReference type="EMBL" id="KN880463">
    <property type="protein sequence ID" value="KIY70774.1"/>
    <property type="molecule type" value="Genomic_DNA"/>
</dbReference>
<evidence type="ECO:0000313" key="6">
    <source>
        <dbReference type="EMBL" id="KIY70774.1"/>
    </source>
</evidence>
<dbReference type="Gene3D" id="2.60.40.3960">
    <property type="entry name" value="Velvet domain"/>
    <property type="match status" value="1"/>
</dbReference>
<dbReference type="InterPro" id="IPR038491">
    <property type="entry name" value="Velvet_dom_sf"/>
</dbReference>
<keyword evidence="3" id="KW-0804">Transcription</keyword>
<evidence type="ECO:0000313" key="7">
    <source>
        <dbReference type="Proteomes" id="UP000054007"/>
    </source>
</evidence>
<protein>
    <recommendedName>
        <fullName evidence="5">Velvet domain-containing protein</fullName>
    </recommendedName>
</protein>
<organism evidence="6 7">
    <name type="scientific">Cylindrobasidium torrendii FP15055 ss-10</name>
    <dbReference type="NCBI Taxonomy" id="1314674"/>
    <lineage>
        <taxon>Eukaryota</taxon>
        <taxon>Fungi</taxon>
        <taxon>Dikarya</taxon>
        <taxon>Basidiomycota</taxon>
        <taxon>Agaricomycotina</taxon>
        <taxon>Agaricomycetes</taxon>
        <taxon>Agaricomycetidae</taxon>
        <taxon>Agaricales</taxon>
        <taxon>Marasmiineae</taxon>
        <taxon>Physalacriaceae</taxon>
        <taxon>Cylindrobasidium</taxon>
    </lineage>
</organism>
<reference evidence="6 7" key="1">
    <citation type="journal article" date="2015" name="Fungal Genet. Biol.">
        <title>Evolution of novel wood decay mechanisms in Agaricales revealed by the genome sequences of Fistulina hepatica and Cylindrobasidium torrendii.</title>
        <authorList>
            <person name="Floudas D."/>
            <person name="Held B.W."/>
            <person name="Riley R."/>
            <person name="Nagy L.G."/>
            <person name="Koehler G."/>
            <person name="Ransdell A.S."/>
            <person name="Younus H."/>
            <person name="Chow J."/>
            <person name="Chiniquy J."/>
            <person name="Lipzen A."/>
            <person name="Tritt A."/>
            <person name="Sun H."/>
            <person name="Haridas S."/>
            <person name="LaButti K."/>
            <person name="Ohm R.A."/>
            <person name="Kues U."/>
            <person name="Blanchette R.A."/>
            <person name="Grigoriev I.V."/>
            <person name="Minto R.E."/>
            <person name="Hibbett D.S."/>
        </authorList>
    </citation>
    <scope>NUCLEOTIDE SEQUENCE [LARGE SCALE GENOMIC DNA]</scope>
    <source>
        <strain evidence="6 7">FP15055 ss-10</strain>
    </source>
</reference>
<sequence length="131" mass="15015">MYRSYQLEVIQHPEKTAEFRNAHLSRLPLNPPLIVRLIVRDTSGNLVMPEVEIPFLLAHLSLYSEDGQTRLDDPGQWGEDGPPLLYGNLVASLDILEDAPGRQGLFFVFPDVSVRWEGRYQLQLTLMRISR</sequence>
<dbReference type="InterPro" id="IPR021740">
    <property type="entry name" value="Velvet"/>
</dbReference>
<dbReference type="STRING" id="1314674.A0A0D7BKX0"/>
<dbReference type="PROSITE" id="PS51821">
    <property type="entry name" value="VELVET"/>
    <property type="match status" value="1"/>
</dbReference>
<name>A0A0D7BKX0_9AGAR</name>
<dbReference type="InterPro" id="IPR037525">
    <property type="entry name" value="Velvet_dom"/>
</dbReference>
<keyword evidence="4" id="KW-0539">Nucleus</keyword>
<evidence type="ECO:0000256" key="1">
    <source>
        <dbReference type="ARBA" id="ARBA00004123"/>
    </source>
</evidence>
<evidence type="ECO:0000256" key="2">
    <source>
        <dbReference type="ARBA" id="ARBA00023015"/>
    </source>
</evidence>
<dbReference type="PANTHER" id="PTHR33572">
    <property type="entry name" value="SPORE DEVELOPMENT REGULATOR VOSA"/>
    <property type="match status" value="1"/>
</dbReference>
<evidence type="ECO:0000256" key="4">
    <source>
        <dbReference type="ARBA" id="ARBA00023242"/>
    </source>
</evidence>
<dbReference type="Proteomes" id="UP000054007">
    <property type="component" value="Unassembled WGS sequence"/>
</dbReference>
<dbReference type="PANTHER" id="PTHR33572:SF15">
    <property type="entry name" value="VELVET DOMAIN-CONTAINING PROTEIN"/>
    <property type="match status" value="1"/>
</dbReference>
<dbReference type="OrthoDB" id="3056235at2759"/>
<accession>A0A0D7BKX0</accession>
<gene>
    <name evidence="6" type="ORF">CYLTODRAFT_429820</name>
</gene>
<proteinExistence type="predicted"/>
<comment type="subcellular location">
    <subcellularLocation>
        <location evidence="1">Nucleus</location>
    </subcellularLocation>
</comment>
<dbReference type="GO" id="GO:0005634">
    <property type="term" value="C:nucleus"/>
    <property type="evidence" value="ECO:0007669"/>
    <property type="project" value="UniProtKB-SubCell"/>
</dbReference>
<keyword evidence="2" id="KW-0805">Transcription regulation</keyword>
<dbReference type="Pfam" id="PF11754">
    <property type="entry name" value="Velvet"/>
    <property type="match status" value="2"/>
</dbReference>
<evidence type="ECO:0000256" key="3">
    <source>
        <dbReference type="ARBA" id="ARBA00023163"/>
    </source>
</evidence>
<dbReference type="AlphaFoldDB" id="A0A0D7BKX0"/>
<keyword evidence="7" id="KW-1185">Reference proteome</keyword>
<feature type="domain" description="Velvet" evidence="5">
    <location>
        <begin position="1"/>
        <end position="131"/>
    </location>
</feature>
<evidence type="ECO:0000259" key="5">
    <source>
        <dbReference type="PROSITE" id="PS51821"/>
    </source>
</evidence>